<comment type="pathway">
    <text evidence="1">Lipid metabolism.</text>
</comment>
<evidence type="ECO:0000256" key="1">
    <source>
        <dbReference type="ARBA" id="ARBA00005189"/>
    </source>
</evidence>
<sequence length="271" mass="29812">MEGLGSRLTAVVRLALYLIFTFALMPVQVVLLYLDGRAKARFPVWYHRCCLRLFGFKVKLVGEPSTSHPTLFISNHASYLDIIVLSAFLEVSFVAKTEVASWPLFGWLAKLQRTVFVDRKRNSTDTQRNDIADRLKAGDNLVLFPEGTSDDGNRVLPFKSALFSVAEIPTEPPMTIQPVSIAYTRLNGIPLGRALRPFYAWYGDMELAPHLLKVAGMGNAEVTLVFHPPVALADFGKGGRKALAAHCHKLVSEGVAAANSGRVEASVRAED</sequence>
<keyword evidence="6" id="KW-1133">Transmembrane helix</keyword>
<gene>
    <name evidence="8" type="ORF">ACFSM5_14405</name>
</gene>
<dbReference type="Pfam" id="PF01553">
    <property type="entry name" value="Acyltransferase"/>
    <property type="match status" value="1"/>
</dbReference>
<keyword evidence="2" id="KW-0444">Lipid biosynthesis</keyword>
<evidence type="ECO:0000256" key="4">
    <source>
        <dbReference type="ARBA" id="ARBA00023098"/>
    </source>
</evidence>
<reference evidence="9" key="1">
    <citation type="journal article" date="2019" name="Int. J. Syst. Evol. Microbiol.">
        <title>The Global Catalogue of Microorganisms (GCM) 10K type strain sequencing project: providing services to taxonomists for standard genome sequencing and annotation.</title>
        <authorList>
            <consortium name="The Broad Institute Genomics Platform"/>
            <consortium name="The Broad Institute Genome Sequencing Center for Infectious Disease"/>
            <person name="Wu L."/>
            <person name="Ma J."/>
        </authorList>
    </citation>
    <scope>NUCLEOTIDE SEQUENCE [LARGE SCALE GENOMIC DNA]</scope>
    <source>
        <strain evidence="9">CGMCC 1.19062</strain>
    </source>
</reference>
<dbReference type="GO" id="GO:0016746">
    <property type="term" value="F:acyltransferase activity"/>
    <property type="evidence" value="ECO:0007669"/>
    <property type="project" value="UniProtKB-KW"/>
</dbReference>
<feature type="domain" description="Phospholipid/glycerol acyltransferase" evidence="7">
    <location>
        <begin position="70"/>
        <end position="184"/>
    </location>
</feature>
<keyword evidence="3" id="KW-0808">Transferase</keyword>
<dbReference type="Proteomes" id="UP001597295">
    <property type="component" value="Unassembled WGS sequence"/>
</dbReference>
<evidence type="ECO:0000313" key="8">
    <source>
        <dbReference type="EMBL" id="MFD2264090.1"/>
    </source>
</evidence>
<dbReference type="SUPFAM" id="SSF69593">
    <property type="entry name" value="Glycerol-3-phosphate (1)-acyltransferase"/>
    <property type="match status" value="1"/>
</dbReference>
<dbReference type="CDD" id="cd07989">
    <property type="entry name" value="LPLAT_AGPAT-like"/>
    <property type="match status" value="1"/>
</dbReference>
<proteinExistence type="predicted"/>
<name>A0ABW5DU91_9PROT</name>
<protein>
    <submittedName>
        <fullName evidence="8">Lysophospholipid acyltransferase family protein</fullName>
    </submittedName>
</protein>
<evidence type="ECO:0000256" key="6">
    <source>
        <dbReference type="SAM" id="Phobius"/>
    </source>
</evidence>
<evidence type="ECO:0000259" key="7">
    <source>
        <dbReference type="SMART" id="SM00563"/>
    </source>
</evidence>
<comment type="caution">
    <text evidence="8">The sequence shown here is derived from an EMBL/GenBank/DDBJ whole genome shotgun (WGS) entry which is preliminary data.</text>
</comment>
<keyword evidence="5 8" id="KW-0012">Acyltransferase</keyword>
<evidence type="ECO:0000256" key="5">
    <source>
        <dbReference type="ARBA" id="ARBA00023315"/>
    </source>
</evidence>
<evidence type="ECO:0000256" key="2">
    <source>
        <dbReference type="ARBA" id="ARBA00022516"/>
    </source>
</evidence>
<organism evidence="8 9">
    <name type="scientific">Lacibacterium aquatile</name>
    <dbReference type="NCBI Taxonomy" id="1168082"/>
    <lineage>
        <taxon>Bacteria</taxon>
        <taxon>Pseudomonadati</taxon>
        <taxon>Pseudomonadota</taxon>
        <taxon>Alphaproteobacteria</taxon>
        <taxon>Rhodospirillales</taxon>
        <taxon>Rhodospirillaceae</taxon>
    </lineage>
</organism>
<evidence type="ECO:0000256" key="3">
    <source>
        <dbReference type="ARBA" id="ARBA00022679"/>
    </source>
</evidence>
<dbReference type="RefSeq" id="WP_379877130.1">
    <property type="nucleotide sequence ID" value="NZ_JBHUIP010000012.1"/>
</dbReference>
<dbReference type="InterPro" id="IPR002123">
    <property type="entry name" value="Plipid/glycerol_acylTrfase"/>
</dbReference>
<keyword evidence="9" id="KW-1185">Reference proteome</keyword>
<dbReference type="PANTHER" id="PTHR10434:SF64">
    <property type="entry name" value="1-ACYL-SN-GLYCEROL-3-PHOSPHATE ACYLTRANSFERASE-RELATED"/>
    <property type="match status" value="1"/>
</dbReference>
<dbReference type="PANTHER" id="PTHR10434">
    <property type="entry name" value="1-ACYL-SN-GLYCEROL-3-PHOSPHATE ACYLTRANSFERASE"/>
    <property type="match status" value="1"/>
</dbReference>
<dbReference type="EMBL" id="JBHUIP010000012">
    <property type="protein sequence ID" value="MFD2264090.1"/>
    <property type="molecule type" value="Genomic_DNA"/>
</dbReference>
<evidence type="ECO:0000313" key="9">
    <source>
        <dbReference type="Proteomes" id="UP001597295"/>
    </source>
</evidence>
<accession>A0ABW5DU91</accession>
<dbReference type="SMART" id="SM00563">
    <property type="entry name" value="PlsC"/>
    <property type="match status" value="1"/>
</dbReference>
<keyword evidence="6" id="KW-0812">Transmembrane</keyword>
<keyword evidence="4" id="KW-0443">Lipid metabolism</keyword>
<feature type="transmembrane region" description="Helical" evidence="6">
    <location>
        <begin position="14"/>
        <end position="34"/>
    </location>
</feature>
<keyword evidence="6" id="KW-0472">Membrane</keyword>